<dbReference type="EMBL" id="CAJOBG010010066">
    <property type="protein sequence ID" value="CAF4278252.1"/>
    <property type="molecule type" value="Genomic_DNA"/>
</dbReference>
<evidence type="ECO:0000313" key="6">
    <source>
        <dbReference type="EMBL" id="CAF4278252.1"/>
    </source>
</evidence>
<dbReference type="EMBL" id="CAJNRF010005888">
    <property type="protein sequence ID" value="CAF2075902.1"/>
    <property type="molecule type" value="Genomic_DNA"/>
</dbReference>
<evidence type="ECO:0000313" key="7">
    <source>
        <dbReference type="EMBL" id="CAF4332377.1"/>
    </source>
</evidence>
<evidence type="ECO:0000313" key="4">
    <source>
        <dbReference type="EMBL" id="CAF4136692.1"/>
    </source>
</evidence>
<reference evidence="6" key="1">
    <citation type="submission" date="2021-02" db="EMBL/GenBank/DDBJ databases">
        <authorList>
            <person name="Nowell W R."/>
        </authorList>
    </citation>
    <scope>NUCLEOTIDE SEQUENCE</scope>
</reference>
<dbReference type="EMBL" id="CAJOBJ010019163">
    <property type="protein sequence ID" value="CAF4202586.1"/>
    <property type="molecule type" value="Genomic_DNA"/>
</dbReference>
<dbReference type="Proteomes" id="UP000663856">
    <property type="component" value="Unassembled WGS sequence"/>
</dbReference>
<evidence type="ECO:0000313" key="3">
    <source>
        <dbReference type="EMBL" id="CAF2075902.1"/>
    </source>
</evidence>
<protein>
    <submittedName>
        <fullName evidence="6">Uncharacterized protein</fullName>
    </submittedName>
</protein>
<evidence type="ECO:0000313" key="1">
    <source>
        <dbReference type="EMBL" id="CAF1426628.1"/>
    </source>
</evidence>
<dbReference type="Proteomes" id="UP000663855">
    <property type="component" value="Unassembled WGS sequence"/>
</dbReference>
<dbReference type="Proteomes" id="UP000681720">
    <property type="component" value="Unassembled WGS sequence"/>
</dbReference>
<evidence type="ECO:0000313" key="8">
    <source>
        <dbReference type="EMBL" id="CAF4419247.1"/>
    </source>
</evidence>
<dbReference type="Proteomes" id="UP000663842">
    <property type="component" value="Unassembled WGS sequence"/>
</dbReference>
<dbReference type="EMBL" id="CAJNOW010004687">
    <property type="protein sequence ID" value="CAF1426628.1"/>
    <property type="molecule type" value="Genomic_DNA"/>
</dbReference>
<comment type="caution">
    <text evidence="6">The sequence shown here is derived from an EMBL/GenBank/DDBJ whole genome shotgun (WGS) entry which is preliminary data.</text>
</comment>
<evidence type="ECO:0000313" key="5">
    <source>
        <dbReference type="EMBL" id="CAF4202586.1"/>
    </source>
</evidence>
<proteinExistence type="predicted"/>
<evidence type="ECO:0000313" key="2">
    <source>
        <dbReference type="EMBL" id="CAF1590885.1"/>
    </source>
</evidence>
<evidence type="ECO:0000313" key="9">
    <source>
        <dbReference type="Proteomes" id="UP000663866"/>
    </source>
</evidence>
<organism evidence="6 9">
    <name type="scientific">Rotaria magnacalcarata</name>
    <dbReference type="NCBI Taxonomy" id="392030"/>
    <lineage>
        <taxon>Eukaryota</taxon>
        <taxon>Metazoa</taxon>
        <taxon>Spiralia</taxon>
        <taxon>Gnathifera</taxon>
        <taxon>Rotifera</taxon>
        <taxon>Eurotatoria</taxon>
        <taxon>Bdelloidea</taxon>
        <taxon>Philodinida</taxon>
        <taxon>Philodinidae</taxon>
        <taxon>Rotaria</taxon>
    </lineage>
</organism>
<dbReference type="OrthoDB" id="10065708at2759"/>
<name>A0A820GEH8_9BILA</name>
<accession>A0A820GEH8</accession>
<dbReference type="EMBL" id="CAJNOV010016460">
    <property type="protein sequence ID" value="CAF1590885.1"/>
    <property type="molecule type" value="Genomic_DNA"/>
</dbReference>
<dbReference type="AlphaFoldDB" id="A0A820GEH8"/>
<dbReference type="Proteomes" id="UP000676336">
    <property type="component" value="Unassembled WGS sequence"/>
</dbReference>
<dbReference type="EMBL" id="CAJOBI010009379">
    <property type="protein sequence ID" value="CAF4136692.1"/>
    <property type="molecule type" value="Genomic_DNA"/>
</dbReference>
<dbReference type="EMBL" id="CAJOBH010059819">
    <property type="protein sequence ID" value="CAF4419247.1"/>
    <property type="molecule type" value="Genomic_DNA"/>
</dbReference>
<gene>
    <name evidence="8" type="ORF">BYL167_LOCUS32380</name>
    <name evidence="2" type="ORF">CJN711_LOCUS34032</name>
    <name evidence="5" type="ORF">GIL414_LOCUS21671</name>
    <name evidence="1" type="ORF">KQP761_LOCUS10832</name>
    <name evidence="6" type="ORF">OVN521_LOCUS30475</name>
    <name evidence="4" type="ORF">SMN809_LOCUS19036</name>
    <name evidence="7" type="ORF">UXM345_LOCUS35069</name>
    <name evidence="3" type="ORF">WKI299_LOCUS15126</name>
</gene>
<keyword evidence="9" id="KW-1185">Reference proteome</keyword>
<sequence length="139" mass="15273">MLLQNKTLFNIARYEAIEDIGAISCSDSLQNSNESGIRGVITPIGVLEERYSCPKCYSTDVECNDKTIKCITCKSRSLYLKDSIKANQIKLNITESVGVGVDAAVIDKTTPTPTLSRGGVIPKIMTVTKFRKMKSFCKV</sequence>
<dbReference type="EMBL" id="CAJOBF010013706">
    <property type="protein sequence ID" value="CAF4332377.1"/>
    <property type="molecule type" value="Genomic_DNA"/>
</dbReference>
<dbReference type="Proteomes" id="UP000681967">
    <property type="component" value="Unassembled WGS sequence"/>
</dbReference>
<dbReference type="Proteomes" id="UP000663866">
    <property type="component" value="Unassembled WGS sequence"/>
</dbReference>
<dbReference type="Proteomes" id="UP000663834">
    <property type="component" value="Unassembled WGS sequence"/>
</dbReference>